<keyword evidence="9" id="KW-1185">Reference proteome</keyword>
<proteinExistence type="inferred from homology"/>
<dbReference type="SUPFAM" id="SSF144083">
    <property type="entry name" value="Magnesium transport protein CorA, transmembrane region"/>
    <property type="match status" value="1"/>
</dbReference>
<dbReference type="PANTHER" id="PTHR47891:SF2">
    <property type="entry name" value="MAGNESIUM AND COBALT TRANSPORTER"/>
    <property type="match status" value="1"/>
</dbReference>
<evidence type="ECO:0000313" key="9">
    <source>
        <dbReference type="Proteomes" id="UP000055060"/>
    </source>
</evidence>
<evidence type="ECO:0000256" key="2">
    <source>
        <dbReference type="ARBA" id="ARBA00009765"/>
    </source>
</evidence>
<protein>
    <submittedName>
        <fullName evidence="8">Mg2+ and Co2+ transporters</fullName>
    </submittedName>
</protein>
<dbReference type="Gene3D" id="1.20.58.340">
    <property type="entry name" value="Magnesium transport protein CorA, transmembrane region"/>
    <property type="match status" value="2"/>
</dbReference>
<dbReference type="RefSeq" id="WP_075073746.1">
    <property type="nucleotide sequence ID" value="NZ_DF967972.1"/>
</dbReference>
<gene>
    <name evidence="8" type="ORF">LARV_02264</name>
</gene>
<dbReference type="InterPro" id="IPR002523">
    <property type="entry name" value="MgTranspt_CorA/ZnTranspt_ZntB"/>
</dbReference>
<dbReference type="GO" id="GO:0016020">
    <property type="term" value="C:membrane"/>
    <property type="evidence" value="ECO:0007669"/>
    <property type="project" value="UniProtKB-SubCell"/>
</dbReference>
<dbReference type="OrthoDB" id="9803416at2"/>
<evidence type="ECO:0000313" key="8">
    <source>
        <dbReference type="EMBL" id="GAP14493.1"/>
    </source>
</evidence>
<keyword evidence="4 7" id="KW-1133">Transmembrane helix</keyword>
<dbReference type="AlphaFoldDB" id="A0A0S7BFZ3"/>
<accession>A0A0S7BFZ3</accession>
<feature type="transmembrane region" description="Helical" evidence="7">
    <location>
        <begin position="253"/>
        <end position="272"/>
    </location>
</feature>
<dbReference type="InterPro" id="IPR045861">
    <property type="entry name" value="CorA_cytoplasmic_dom"/>
</dbReference>
<dbReference type="Gene3D" id="3.30.460.20">
    <property type="entry name" value="CorA soluble domain-like"/>
    <property type="match status" value="1"/>
</dbReference>
<evidence type="ECO:0000256" key="5">
    <source>
        <dbReference type="ARBA" id="ARBA00023136"/>
    </source>
</evidence>
<comment type="subcellular location">
    <subcellularLocation>
        <location evidence="1">Membrane</location>
        <topology evidence="1">Multi-pass membrane protein</topology>
    </subcellularLocation>
</comment>
<evidence type="ECO:0000256" key="4">
    <source>
        <dbReference type="ARBA" id="ARBA00022989"/>
    </source>
</evidence>
<dbReference type="Pfam" id="PF01544">
    <property type="entry name" value="CorA"/>
    <property type="match status" value="1"/>
</dbReference>
<dbReference type="SUPFAM" id="SSF143865">
    <property type="entry name" value="CorA soluble domain-like"/>
    <property type="match status" value="1"/>
</dbReference>
<sequence length="310" mass="35167">MISIYKSTEKGLESIEEIVNGCWINLTDPTPAEIEKVTALGIPQDFITYPLDVDERARTEREDDGKILIVIKVPMYVGPTVDVPYTTIPLGFVITDTVLVTVCRHSHEIIQEFASGRVRGLSTAKRNRFILKVLLSTANKYLAYLRDINRTVDALEDKAQKAMRNKEVYELLKFQKSLVYFTTALKSNELVFERLHRTQLFRMYPDDEDLLEDVITENQQAIEVVNISNNILSSMMDAFASIISNNLNVVMKFLASITIVMSIPTIVTSFFGMNVDLPFDGFPFAWLIVIGISVGVGALVTFIFMKRDWF</sequence>
<keyword evidence="5 7" id="KW-0472">Membrane</keyword>
<keyword evidence="3 7" id="KW-0812">Transmembrane</keyword>
<evidence type="ECO:0000256" key="7">
    <source>
        <dbReference type="SAM" id="Phobius"/>
    </source>
</evidence>
<dbReference type="STRING" id="360412.LARV_02264"/>
<dbReference type="PANTHER" id="PTHR47891">
    <property type="entry name" value="TRANSPORTER-RELATED"/>
    <property type="match status" value="1"/>
</dbReference>
<comment type="similarity">
    <text evidence="2">Belongs to the CorA metal ion transporter (MIT) (TC 1.A.35) family.</text>
</comment>
<feature type="transmembrane region" description="Helical" evidence="7">
    <location>
        <begin position="284"/>
        <end position="305"/>
    </location>
</feature>
<evidence type="ECO:0000256" key="6">
    <source>
        <dbReference type="SAM" id="Coils"/>
    </source>
</evidence>
<dbReference type="EMBL" id="DF967972">
    <property type="protein sequence ID" value="GAP14493.1"/>
    <property type="molecule type" value="Genomic_DNA"/>
</dbReference>
<dbReference type="InterPro" id="IPR045863">
    <property type="entry name" value="CorA_TM1_TM2"/>
</dbReference>
<evidence type="ECO:0000256" key="1">
    <source>
        <dbReference type="ARBA" id="ARBA00004141"/>
    </source>
</evidence>
<reference evidence="8" key="1">
    <citation type="submission" date="2015-07" db="EMBL/GenBank/DDBJ databases">
        <title>Draft Genome Sequences of Anaerolinea thermolimosa IMO-1, Bellilinea caldifistulae GOMI-1, Leptolinea tardivitalis YMTK-2, Levilinea saccharolytica KIBI-1,Longilinea arvoryzae KOME-1, Previously Described as Members of the Anaerolineaceae (Chloroflexi).</title>
        <authorList>
            <person name="Sekiguchi Y."/>
            <person name="Ohashi A."/>
            <person name="Matsuura N."/>
            <person name="Tourlousse M.D."/>
        </authorList>
    </citation>
    <scope>NUCLEOTIDE SEQUENCE [LARGE SCALE GENOMIC DNA]</scope>
    <source>
        <strain evidence="8">KOME-1</strain>
    </source>
</reference>
<evidence type="ECO:0000256" key="3">
    <source>
        <dbReference type="ARBA" id="ARBA00022692"/>
    </source>
</evidence>
<dbReference type="Proteomes" id="UP000055060">
    <property type="component" value="Unassembled WGS sequence"/>
</dbReference>
<keyword evidence="6" id="KW-0175">Coiled coil</keyword>
<dbReference type="InterPro" id="IPR047199">
    <property type="entry name" value="CorA-like"/>
</dbReference>
<organism evidence="8">
    <name type="scientific">Longilinea arvoryzae</name>
    <dbReference type="NCBI Taxonomy" id="360412"/>
    <lineage>
        <taxon>Bacteria</taxon>
        <taxon>Bacillati</taxon>
        <taxon>Chloroflexota</taxon>
        <taxon>Anaerolineae</taxon>
        <taxon>Anaerolineales</taxon>
        <taxon>Anaerolineaceae</taxon>
        <taxon>Longilinea</taxon>
    </lineage>
</organism>
<feature type="coiled-coil region" evidence="6">
    <location>
        <begin position="145"/>
        <end position="172"/>
    </location>
</feature>
<name>A0A0S7BFZ3_9CHLR</name>
<dbReference type="CDD" id="cd12827">
    <property type="entry name" value="EcCorA_ZntB-like_u2"/>
    <property type="match status" value="1"/>
</dbReference>
<dbReference type="GO" id="GO:0046873">
    <property type="term" value="F:metal ion transmembrane transporter activity"/>
    <property type="evidence" value="ECO:0007669"/>
    <property type="project" value="InterPro"/>
</dbReference>